<organism evidence="2 3">
    <name type="scientific">Hydnum rufescens UP504</name>
    <dbReference type="NCBI Taxonomy" id="1448309"/>
    <lineage>
        <taxon>Eukaryota</taxon>
        <taxon>Fungi</taxon>
        <taxon>Dikarya</taxon>
        <taxon>Basidiomycota</taxon>
        <taxon>Agaricomycotina</taxon>
        <taxon>Agaricomycetes</taxon>
        <taxon>Cantharellales</taxon>
        <taxon>Hydnaceae</taxon>
        <taxon>Hydnum</taxon>
    </lineage>
</organism>
<protein>
    <submittedName>
        <fullName evidence="2">Uncharacterized protein</fullName>
    </submittedName>
</protein>
<dbReference type="Proteomes" id="UP000886523">
    <property type="component" value="Unassembled WGS sequence"/>
</dbReference>
<reference evidence="2" key="1">
    <citation type="journal article" date="2020" name="Nat. Commun.">
        <title>Large-scale genome sequencing of mycorrhizal fungi provides insights into the early evolution of symbiotic traits.</title>
        <authorList>
            <person name="Miyauchi S."/>
            <person name="Kiss E."/>
            <person name="Kuo A."/>
            <person name="Drula E."/>
            <person name="Kohler A."/>
            <person name="Sanchez-Garcia M."/>
            <person name="Morin E."/>
            <person name="Andreopoulos B."/>
            <person name="Barry K.W."/>
            <person name="Bonito G."/>
            <person name="Buee M."/>
            <person name="Carver A."/>
            <person name="Chen C."/>
            <person name="Cichocki N."/>
            <person name="Clum A."/>
            <person name="Culley D."/>
            <person name="Crous P.W."/>
            <person name="Fauchery L."/>
            <person name="Girlanda M."/>
            <person name="Hayes R.D."/>
            <person name="Keri Z."/>
            <person name="LaButti K."/>
            <person name="Lipzen A."/>
            <person name="Lombard V."/>
            <person name="Magnuson J."/>
            <person name="Maillard F."/>
            <person name="Murat C."/>
            <person name="Nolan M."/>
            <person name="Ohm R.A."/>
            <person name="Pangilinan J."/>
            <person name="Pereira M.F."/>
            <person name="Perotto S."/>
            <person name="Peter M."/>
            <person name="Pfister S."/>
            <person name="Riley R."/>
            <person name="Sitrit Y."/>
            <person name="Stielow J.B."/>
            <person name="Szollosi G."/>
            <person name="Zifcakova L."/>
            <person name="Stursova M."/>
            <person name="Spatafora J.W."/>
            <person name="Tedersoo L."/>
            <person name="Vaario L.M."/>
            <person name="Yamada A."/>
            <person name="Yan M."/>
            <person name="Wang P."/>
            <person name="Xu J."/>
            <person name="Bruns T."/>
            <person name="Baldrian P."/>
            <person name="Vilgalys R."/>
            <person name="Dunand C."/>
            <person name="Henrissat B."/>
            <person name="Grigoriev I.V."/>
            <person name="Hibbett D."/>
            <person name="Nagy L.G."/>
            <person name="Martin F.M."/>
        </authorList>
    </citation>
    <scope>NUCLEOTIDE SEQUENCE</scope>
    <source>
        <strain evidence="2">UP504</strain>
    </source>
</reference>
<proteinExistence type="predicted"/>
<gene>
    <name evidence="2" type="ORF">BS47DRAFT_1368693</name>
</gene>
<dbReference type="EMBL" id="MU129213">
    <property type="protein sequence ID" value="KAF9504567.1"/>
    <property type="molecule type" value="Genomic_DNA"/>
</dbReference>
<sequence length="184" mass="21187">MPDKVEGLKAAQSGFSRPPEGWEQTDKHLTLPMLSMTLQLLLPVEYKYKPLTNSCRLWLMGVILTSPGNWAPTLVIDCEHRLVILRSFRDSCMMDEWMVSWLQVLDRFAAQTKITKPACPHRRGTFAQCLLGFNQANRNNNNMGRHFDYQTEIDSLITSSEFQLICEVLTKLLDQYFPVIAAKY</sequence>
<keyword evidence="3" id="KW-1185">Reference proteome</keyword>
<dbReference type="AlphaFoldDB" id="A0A9P6AEU0"/>
<accession>A0A9P6AEU0</accession>
<feature type="region of interest" description="Disordered" evidence="1">
    <location>
        <begin position="1"/>
        <end position="23"/>
    </location>
</feature>
<evidence type="ECO:0000313" key="3">
    <source>
        <dbReference type="Proteomes" id="UP000886523"/>
    </source>
</evidence>
<evidence type="ECO:0000313" key="2">
    <source>
        <dbReference type="EMBL" id="KAF9504567.1"/>
    </source>
</evidence>
<evidence type="ECO:0000256" key="1">
    <source>
        <dbReference type="SAM" id="MobiDB-lite"/>
    </source>
</evidence>
<comment type="caution">
    <text evidence="2">The sequence shown here is derived from an EMBL/GenBank/DDBJ whole genome shotgun (WGS) entry which is preliminary data.</text>
</comment>
<name>A0A9P6AEU0_9AGAM</name>